<keyword evidence="2" id="KW-1185">Reference proteome</keyword>
<evidence type="ECO:0000313" key="1">
    <source>
        <dbReference type="EMBL" id="KAI0055537.1"/>
    </source>
</evidence>
<accession>A0ACB8SGY1</accession>
<dbReference type="Proteomes" id="UP000814140">
    <property type="component" value="Unassembled WGS sequence"/>
</dbReference>
<comment type="caution">
    <text evidence="1">The sequence shown here is derived from an EMBL/GenBank/DDBJ whole genome shotgun (WGS) entry which is preliminary data.</text>
</comment>
<gene>
    <name evidence="1" type="ORF">BV25DRAFT_1833110</name>
</gene>
<sequence length="570" mass="62861">MTHKNGWIETVSEEIKTAPLQQTTILDLYPHGSFDGVVSSPQHVTCRSVILKFPPELLICVFGRIAKDDPLLHVPASNTHPRRRKLGWVAVSHVCRQWRDIAVGSPTLWQDIDFALGPEWVPDMLARSKALPVTIRKTFPSGQGWFPHELDLLTAHLFHTKRLFLSGDPTTLTSAVQSLNTPAPILEYLDLHFNQVMDDPFAPSQFFAGHTPRLLTLSLTNYGLAWRVNLPTARLANLIIKYERGSGRYHLLRDFASLLDLVESIPTLQSLYAASNYRSHDQEAWSGPRVVRLPHLKRLQIDSGKYKFLSLVNHIEIPPTTALDFSIHPGFLAEALPASPDIRVVFPFVAKHMHATPLATLALKYEHRRAQSAYWGMEARAWAMNPTGADTDASALPAAQPALRLAGYWVSHTGAFTLAADITAHIGDAVPLGAVRTLSVESRAWVPHLWAALLARCGVLAHVHAAHAAGAAFVRALDWAPALETVALERVDLTAREELGGETLGEALVAWLRRRPGLGLRRLHLLSCEVAPEDIAAMAEVVGTVEISRALVGVEEEHGGTIFKDPAYHL</sequence>
<protein>
    <submittedName>
        <fullName evidence="1">Uncharacterized protein</fullName>
    </submittedName>
</protein>
<evidence type="ECO:0000313" key="2">
    <source>
        <dbReference type="Proteomes" id="UP000814140"/>
    </source>
</evidence>
<dbReference type="EMBL" id="MU277288">
    <property type="protein sequence ID" value="KAI0055537.1"/>
    <property type="molecule type" value="Genomic_DNA"/>
</dbReference>
<name>A0ACB8SGY1_9AGAM</name>
<proteinExistence type="predicted"/>
<reference evidence="1" key="1">
    <citation type="submission" date="2021-03" db="EMBL/GenBank/DDBJ databases">
        <authorList>
            <consortium name="DOE Joint Genome Institute"/>
            <person name="Ahrendt S."/>
            <person name="Looney B.P."/>
            <person name="Miyauchi S."/>
            <person name="Morin E."/>
            <person name="Drula E."/>
            <person name="Courty P.E."/>
            <person name="Chicoki N."/>
            <person name="Fauchery L."/>
            <person name="Kohler A."/>
            <person name="Kuo A."/>
            <person name="Labutti K."/>
            <person name="Pangilinan J."/>
            <person name="Lipzen A."/>
            <person name="Riley R."/>
            <person name="Andreopoulos W."/>
            <person name="He G."/>
            <person name="Johnson J."/>
            <person name="Barry K.W."/>
            <person name="Grigoriev I.V."/>
            <person name="Nagy L."/>
            <person name="Hibbett D."/>
            <person name="Henrissat B."/>
            <person name="Matheny P.B."/>
            <person name="Labbe J."/>
            <person name="Martin F."/>
        </authorList>
    </citation>
    <scope>NUCLEOTIDE SEQUENCE</scope>
    <source>
        <strain evidence="1">HHB10654</strain>
    </source>
</reference>
<reference evidence="1" key="2">
    <citation type="journal article" date="2022" name="New Phytol.">
        <title>Evolutionary transition to the ectomycorrhizal habit in the genomes of a hyperdiverse lineage of mushroom-forming fungi.</title>
        <authorList>
            <person name="Looney B."/>
            <person name="Miyauchi S."/>
            <person name="Morin E."/>
            <person name="Drula E."/>
            <person name="Courty P.E."/>
            <person name="Kohler A."/>
            <person name="Kuo A."/>
            <person name="LaButti K."/>
            <person name="Pangilinan J."/>
            <person name="Lipzen A."/>
            <person name="Riley R."/>
            <person name="Andreopoulos W."/>
            <person name="He G."/>
            <person name="Johnson J."/>
            <person name="Nolan M."/>
            <person name="Tritt A."/>
            <person name="Barry K.W."/>
            <person name="Grigoriev I.V."/>
            <person name="Nagy L.G."/>
            <person name="Hibbett D."/>
            <person name="Henrissat B."/>
            <person name="Matheny P.B."/>
            <person name="Labbe J."/>
            <person name="Martin F.M."/>
        </authorList>
    </citation>
    <scope>NUCLEOTIDE SEQUENCE</scope>
    <source>
        <strain evidence="1">HHB10654</strain>
    </source>
</reference>
<organism evidence="1 2">
    <name type="scientific">Artomyces pyxidatus</name>
    <dbReference type="NCBI Taxonomy" id="48021"/>
    <lineage>
        <taxon>Eukaryota</taxon>
        <taxon>Fungi</taxon>
        <taxon>Dikarya</taxon>
        <taxon>Basidiomycota</taxon>
        <taxon>Agaricomycotina</taxon>
        <taxon>Agaricomycetes</taxon>
        <taxon>Russulales</taxon>
        <taxon>Auriscalpiaceae</taxon>
        <taxon>Artomyces</taxon>
    </lineage>
</organism>